<feature type="non-terminal residue" evidence="2">
    <location>
        <position position="114"/>
    </location>
</feature>
<dbReference type="InterPro" id="IPR000477">
    <property type="entry name" value="RT_dom"/>
</dbReference>
<dbReference type="PROSITE" id="PS50878">
    <property type="entry name" value="RT_POL"/>
    <property type="match status" value="1"/>
</dbReference>
<dbReference type="Pfam" id="PF00078">
    <property type="entry name" value="RVT_1"/>
    <property type="match status" value="1"/>
</dbReference>
<dbReference type="InterPro" id="IPR043502">
    <property type="entry name" value="DNA/RNA_pol_sf"/>
</dbReference>
<name>A0A8K1FX74_9PASS</name>
<dbReference type="PANTHER" id="PTHR33064:SF37">
    <property type="entry name" value="RIBONUCLEASE H"/>
    <property type="match status" value="1"/>
</dbReference>
<reference evidence="2" key="1">
    <citation type="submission" date="2019-04" db="EMBL/GenBank/DDBJ databases">
        <title>Genome assembly of Zosterops borbonicus 15179.</title>
        <authorList>
            <person name="Leroy T."/>
            <person name="Anselmetti Y."/>
            <person name="Tilak M.-K."/>
            <person name="Nabholz B."/>
        </authorList>
    </citation>
    <scope>NUCLEOTIDE SEQUENCE</scope>
    <source>
        <strain evidence="2">HGM_15179</strain>
        <tissue evidence="2">Muscle</tissue>
    </source>
</reference>
<keyword evidence="3" id="KW-1185">Reference proteome</keyword>
<feature type="domain" description="Reverse transcriptase" evidence="1">
    <location>
        <begin position="1"/>
        <end position="114"/>
    </location>
</feature>
<accession>A0A8K1FX74</accession>
<dbReference type="InterPro" id="IPR051320">
    <property type="entry name" value="Viral_Replic_Matur_Polypro"/>
</dbReference>
<dbReference type="OrthoDB" id="9950135at2759"/>
<dbReference type="PANTHER" id="PTHR33064">
    <property type="entry name" value="POL PROTEIN"/>
    <property type="match status" value="1"/>
</dbReference>
<protein>
    <recommendedName>
        <fullName evidence="1">Reverse transcriptase domain-containing protein</fullName>
    </recommendedName>
</protein>
<dbReference type="EMBL" id="SWJQ01002009">
    <property type="protein sequence ID" value="TRZ07042.1"/>
    <property type="molecule type" value="Genomic_DNA"/>
</dbReference>
<evidence type="ECO:0000259" key="1">
    <source>
        <dbReference type="PROSITE" id="PS50878"/>
    </source>
</evidence>
<dbReference type="Gene3D" id="3.10.10.10">
    <property type="entry name" value="HIV Type 1 Reverse Transcriptase, subunit A, domain 1"/>
    <property type="match status" value="1"/>
</dbReference>
<organism evidence="2 3">
    <name type="scientific">Zosterops borbonicus</name>
    <dbReference type="NCBI Taxonomy" id="364589"/>
    <lineage>
        <taxon>Eukaryota</taxon>
        <taxon>Metazoa</taxon>
        <taxon>Chordata</taxon>
        <taxon>Craniata</taxon>
        <taxon>Vertebrata</taxon>
        <taxon>Euteleostomi</taxon>
        <taxon>Archelosauria</taxon>
        <taxon>Archosauria</taxon>
        <taxon>Dinosauria</taxon>
        <taxon>Saurischia</taxon>
        <taxon>Theropoda</taxon>
        <taxon>Coelurosauria</taxon>
        <taxon>Aves</taxon>
        <taxon>Neognathae</taxon>
        <taxon>Neoaves</taxon>
        <taxon>Telluraves</taxon>
        <taxon>Australaves</taxon>
        <taxon>Passeriformes</taxon>
        <taxon>Sylvioidea</taxon>
        <taxon>Zosteropidae</taxon>
        <taxon>Zosterops</taxon>
    </lineage>
</organism>
<evidence type="ECO:0000313" key="2">
    <source>
        <dbReference type="EMBL" id="TRZ07042.1"/>
    </source>
</evidence>
<gene>
    <name evidence="2" type="ORF">HGM15179_020062</name>
</gene>
<feature type="non-terminal residue" evidence="2">
    <location>
        <position position="1"/>
    </location>
</feature>
<evidence type="ECO:0000313" key="3">
    <source>
        <dbReference type="Proteomes" id="UP000796761"/>
    </source>
</evidence>
<dbReference type="SUPFAM" id="SSF56672">
    <property type="entry name" value="DNA/RNA polymerases"/>
    <property type="match status" value="1"/>
</dbReference>
<sequence length="114" mass="13284">WRLTVDYRRLNANTDPLTAAVPNIMLKTFFMIPIQQEDMDRFAFTSEGQQYTFTRLPQGYRHSSTLARHALAQELEEIPKPDTVAVYQYIDDILVGTEEQEVVRDVQQKIISHL</sequence>
<proteinExistence type="predicted"/>
<dbReference type="Proteomes" id="UP000796761">
    <property type="component" value="Unassembled WGS sequence"/>
</dbReference>
<dbReference type="AlphaFoldDB" id="A0A8K1FX74"/>
<comment type="caution">
    <text evidence="2">The sequence shown here is derived from an EMBL/GenBank/DDBJ whole genome shotgun (WGS) entry which is preliminary data.</text>
</comment>